<name>A0A2H3DAT8_ARMGA</name>
<accession>A0A2H3DAT8</accession>
<protein>
    <submittedName>
        <fullName evidence="2">Uncharacterized protein</fullName>
    </submittedName>
</protein>
<dbReference type="InParanoid" id="A0A2H3DAT8"/>
<evidence type="ECO:0000313" key="3">
    <source>
        <dbReference type="Proteomes" id="UP000217790"/>
    </source>
</evidence>
<proteinExistence type="predicted"/>
<keyword evidence="3" id="KW-1185">Reference proteome</keyword>
<dbReference type="STRING" id="47427.A0A2H3DAT8"/>
<reference evidence="3" key="1">
    <citation type="journal article" date="2017" name="Nat. Ecol. Evol.">
        <title>Genome expansion and lineage-specific genetic innovations in the forest pathogenic fungi Armillaria.</title>
        <authorList>
            <person name="Sipos G."/>
            <person name="Prasanna A.N."/>
            <person name="Walter M.C."/>
            <person name="O'Connor E."/>
            <person name="Balint B."/>
            <person name="Krizsan K."/>
            <person name="Kiss B."/>
            <person name="Hess J."/>
            <person name="Varga T."/>
            <person name="Slot J."/>
            <person name="Riley R."/>
            <person name="Boka B."/>
            <person name="Rigling D."/>
            <person name="Barry K."/>
            <person name="Lee J."/>
            <person name="Mihaltcheva S."/>
            <person name="LaButti K."/>
            <person name="Lipzen A."/>
            <person name="Waldron R."/>
            <person name="Moloney N.M."/>
            <person name="Sperisen C."/>
            <person name="Kredics L."/>
            <person name="Vagvoelgyi C."/>
            <person name="Patrignani A."/>
            <person name="Fitzpatrick D."/>
            <person name="Nagy I."/>
            <person name="Doyle S."/>
            <person name="Anderson J.B."/>
            <person name="Grigoriev I.V."/>
            <person name="Gueldener U."/>
            <person name="Muensterkoetter M."/>
            <person name="Nagy L.G."/>
        </authorList>
    </citation>
    <scope>NUCLEOTIDE SEQUENCE [LARGE SCALE GENOMIC DNA]</scope>
    <source>
        <strain evidence="3">Ar21-2</strain>
    </source>
</reference>
<feature type="region of interest" description="Disordered" evidence="1">
    <location>
        <begin position="30"/>
        <end position="54"/>
    </location>
</feature>
<dbReference type="EMBL" id="KZ293659">
    <property type="protein sequence ID" value="PBK92351.1"/>
    <property type="molecule type" value="Genomic_DNA"/>
</dbReference>
<evidence type="ECO:0000313" key="2">
    <source>
        <dbReference type="EMBL" id="PBK92351.1"/>
    </source>
</evidence>
<evidence type="ECO:0000256" key="1">
    <source>
        <dbReference type="SAM" id="MobiDB-lite"/>
    </source>
</evidence>
<dbReference type="OMA" id="WILSCIP"/>
<dbReference type="Proteomes" id="UP000217790">
    <property type="component" value="Unassembled WGS sequence"/>
</dbReference>
<dbReference type="AlphaFoldDB" id="A0A2H3DAT8"/>
<sequence>MALSNNSKLLCFNLHESIFLDLEAGVDTAQDIESSSENEGSFIDDGEEYSDDAADPGTANLSPVLLTQEQDHVWNSLLERAKAHRNMRESMLVGEGGYDFCLLDVAPELWILSCIPNWEDIVVFHIG</sequence>
<organism evidence="2 3">
    <name type="scientific">Armillaria gallica</name>
    <name type="common">Bulbous honey fungus</name>
    <name type="synonym">Armillaria bulbosa</name>
    <dbReference type="NCBI Taxonomy" id="47427"/>
    <lineage>
        <taxon>Eukaryota</taxon>
        <taxon>Fungi</taxon>
        <taxon>Dikarya</taxon>
        <taxon>Basidiomycota</taxon>
        <taxon>Agaricomycotina</taxon>
        <taxon>Agaricomycetes</taxon>
        <taxon>Agaricomycetidae</taxon>
        <taxon>Agaricales</taxon>
        <taxon>Marasmiineae</taxon>
        <taxon>Physalacriaceae</taxon>
        <taxon>Armillaria</taxon>
    </lineage>
</organism>
<feature type="compositionally biased region" description="Acidic residues" evidence="1">
    <location>
        <begin position="42"/>
        <end position="54"/>
    </location>
</feature>
<gene>
    <name evidence="2" type="ORF">ARMGADRAFT_1031216</name>
</gene>
<dbReference type="OrthoDB" id="3107282at2759"/>